<feature type="transmembrane region" description="Helical" evidence="2">
    <location>
        <begin position="145"/>
        <end position="166"/>
    </location>
</feature>
<proteinExistence type="predicted"/>
<dbReference type="AlphaFoldDB" id="A0A0G0GZL9"/>
<feature type="compositionally biased region" description="Basic and acidic residues" evidence="1">
    <location>
        <begin position="100"/>
        <end position="110"/>
    </location>
</feature>
<comment type="caution">
    <text evidence="4">The sequence shown here is derived from an EMBL/GenBank/DDBJ whole genome shotgun (WGS) entry which is preliminary data.</text>
</comment>
<feature type="compositionally biased region" description="Low complexity" evidence="1">
    <location>
        <begin position="186"/>
        <end position="198"/>
    </location>
</feature>
<reference evidence="4 5" key="1">
    <citation type="journal article" date="2015" name="Nature">
        <title>rRNA introns, odd ribosomes, and small enigmatic genomes across a large radiation of phyla.</title>
        <authorList>
            <person name="Brown C.T."/>
            <person name="Hug L.A."/>
            <person name="Thomas B.C."/>
            <person name="Sharon I."/>
            <person name="Castelle C.J."/>
            <person name="Singh A."/>
            <person name="Wilkins M.J."/>
            <person name="Williams K.H."/>
            <person name="Banfield J.F."/>
        </authorList>
    </citation>
    <scope>NUCLEOTIDE SEQUENCE [LARGE SCALE GENOMIC DNA]</scope>
</reference>
<evidence type="ECO:0000256" key="1">
    <source>
        <dbReference type="SAM" id="MobiDB-lite"/>
    </source>
</evidence>
<keyword evidence="2" id="KW-1133">Transmembrane helix</keyword>
<feature type="region of interest" description="Disordered" evidence="1">
    <location>
        <begin position="1"/>
        <end position="117"/>
    </location>
</feature>
<feature type="region of interest" description="Disordered" evidence="1">
    <location>
        <begin position="177"/>
        <end position="198"/>
    </location>
</feature>
<feature type="compositionally biased region" description="Polar residues" evidence="1">
    <location>
        <begin position="67"/>
        <end position="82"/>
    </location>
</feature>
<organism evidence="4 5">
    <name type="scientific">Candidatus Woesebacteria bacterium GW2011_GWA1_37_7</name>
    <dbReference type="NCBI Taxonomy" id="1618545"/>
    <lineage>
        <taxon>Bacteria</taxon>
        <taxon>Candidatus Woeseibacteriota</taxon>
    </lineage>
</organism>
<sequence>MPIKDDKAKQKDKIVVEEIPEQPEAESEPEKETVYEKEDVKQTDVEESGKEEVSVKFDLAEKESAKEVSTPTEPKITSFSQLDSEKQKSRSIVEPPENEAEIKESEAKPEAEEDASSVDVKKWLADIRPDTTKENEKGGKSFGKIFFIILIVLIVGALVAGGAYYYKNGMSKVSLPGSKSNEDTDVPTPEVTSTPSPSEVDLTTLNVQILNGSGIPGEAGKVKTLLNDLKFKKVDTANADKYDYTTTLVSLKKNLSDSVYEKIKEALSKNYILEKSEETLPEDSEYDIQITVGSKKAS</sequence>
<protein>
    <submittedName>
        <fullName evidence="4">Cell envelope-related transcriptional attenuator</fullName>
    </submittedName>
</protein>
<evidence type="ECO:0000313" key="5">
    <source>
        <dbReference type="Proteomes" id="UP000034591"/>
    </source>
</evidence>
<evidence type="ECO:0000256" key="2">
    <source>
        <dbReference type="SAM" id="Phobius"/>
    </source>
</evidence>
<dbReference type="Proteomes" id="UP000034591">
    <property type="component" value="Unassembled WGS sequence"/>
</dbReference>
<feature type="compositionally biased region" description="Acidic residues" evidence="1">
    <location>
        <begin position="18"/>
        <end position="27"/>
    </location>
</feature>
<feature type="compositionally biased region" description="Basic and acidic residues" evidence="1">
    <location>
        <begin position="1"/>
        <end position="16"/>
    </location>
</feature>
<feature type="compositionally biased region" description="Basic and acidic residues" evidence="1">
    <location>
        <begin position="28"/>
        <end position="66"/>
    </location>
</feature>
<dbReference type="EMBL" id="LBTI01000052">
    <property type="protein sequence ID" value="KKQ36433.1"/>
    <property type="molecule type" value="Genomic_DNA"/>
</dbReference>
<accession>A0A0G0GZL9</accession>
<gene>
    <name evidence="4" type="ORF">US53_C0052G0011</name>
</gene>
<evidence type="ECO:0000259" key="3">
    <source>
        <dbReference type="Pfam" id="PF13399"/>
    </source>
</evidence>
<dbReference type="STRING" id="1618545.US53_C0052G0011"/>
<keyword evidence="2" id="KW-0472">Membrane</keyword>
<dbReference type="Pfam" id="PF13399">
    <property type="entry name" value="LytR_C"/>
    <property type="match status" value="1"/>
</dbReference>
<name>A0A0G0GZL9_9BACT</name>
<dbReference type="Gene3D" id="3.30.70.2390">
    <property type="match status" value="1"/>
</dbReference>
<evidence type="ECO:0000313" key="4">
    <source>
        <dbReference type="EMBL" id="KKQ36433.1"/>
    </source>
</evidence>
<dbReference type="InterPro" id="IPR027381">
    <property type="entry name" value="LytR/CpsA/Psr_C"/>
</dbReference>
<feature type="domain" description="LytR/CpsA/Psr regulator C-terminal" evidence="3">
    <location>
        <begin position="205"/>
        <end position="294"/>
    </location>
</feature>
<keyword evidence="2" id="KW-0812">Transmembrane</keyword>